<dbReference type="EMBL" id="JANBUP010003808">
    <property type="protein sequence ID" value="KAJ2795649.1"/>
    <property type="molecule type" value="Genomic_DNA"/>
</dbReference>
<gene>
    <name evidence="1" type="primary">GPI13_2</name>
    <name evidence="1" type="ORF">H4S07_006427</name>
</gene>
<comment type="caution">
    <text evidence="1">The sequence shown here is derived from an EMBL/GenBank/DDBJ whole genome shotgun (WGS) entry which is preliminary data.</text>
</comment>
<keyword evidence="2" id="KW-1185">Reference proteome</keyword>
<name>A0ACC1KVC4_9FUNG</name>
<evidence type="ECO:0000313" key="2">
    <source>
        <dbReference type="Proteomes" id="UP001140096"/>
    </source>
</evidence>
<dbReference type="Proteomes" id="UP001140096">
    <property type="component" value="Unassembled WGS sequence"/>
</dbReference>
<proteinExistence type="predicted"/>
<organism evidence="1 2">
    <name type="scientific">Coemansia furcata</name>
    <dbReference type="NCBI Taxonomy" id="417177"/>
    <lineage>
        <taxon>Eukaryota</taxon>
        <taxon>Fungi</taxon>
        <taxon>Fungi incertae sedis</taxon>
        <taxon>Zoopagomycota</taxon>
        <taxon>Kickxellomycotina</taxon>
        <taxon>Kickxellomycetes</taxon>
        <taxon>Kickxellales</taxon>
        <taxon>Kickxellaceae</taxon>
        <taxon>Coemansia</taxon>
    </lineage>
</organism>
<reference evidence="1" key="1">
    <citation type="submission" date="2022-07" db="EMBL/GenBank/DDBJ databases">
        <title>Phylogenomic reconstructions and comparative analyses of Kickxellomycotina fungi.</title>
        <authorList>
            <person name="Reynolds N.K."/>
            <person name="Stajich J.E."/>
            <person name="Barry K."/>
            <person name="Grigoriev I.V."/>
            <person name="Crous P."/>
            <person name="Smith M.E."/>
        </authorList>
    </citation>
    <scope>NUCLEOTIDE SEQUENCE</scope>
    <source>
        <strain evidence="1">CBS 102833</strain>
    </source>
</reference>
<sequence>MFDALRDTGLGHSLVPAQTCLMAMLAYVDYFSTGHQFTLVSIQWSTAFVGVREMHLVVCGAIVALNTLGSFVLAACCVPLAVLWNESPVGLAPPGRLVARLVGTASLYMGYHGVVAASSAANAAVFRRHLMVWKIFAPRFMFAAPVFLMSIATVLLLATGFAAVRVLRLGINIGLPRDSGRF</sequence>
<accession>A0ACC1KVC4</accession>
<evidence type="ECO:0000313" key="1">
    <source>
        <dbReference type="EMBL" id="KAJ2795649.1"/>
    </source>
</evidence>
<protein>
    <submittedName>
        <fullName evidence="1">Mannose-ethanolamine phosphotransferase gpi13</fullName>
    </submittedName>
</protein>